<dbReference type="Proteomes" id="UP000240760">
    <property type="component" value="Unassembled WGS sequence"/>
</dbReference>
<keyword evidence="3" id="KW-1185">Reference proteome</keyword>
<accession>A0A2T4CDA7</accession>
<dbReference type="AlphaFoldDB" id="A0A2T4CDA7"/>
<feature type="compositionally biased region" description="Acidic residues" evidence="1">
    <location>
        <begin position="146"/>
        <end position="161"/>
    </location>
</feature>
<sequence length="306" mass="33767">MALPRRFTKATQEQTSSFIFLHDKNSSSKTLSQNITRALAPRTLTDTLGPSTNIIFLDAPILTSLPNTPPRQQRRTQEEPQRCTWFSADSSSAADATSWKELSVCMNLLERVVTEESARVGRENVFLVGVGMGFAVAAAAKRRNEEEENKEEDEEEGEEVDGEKGEGEESAFASGYSTPTLCEEQNNDQAPTSDLMLRRIKAFLEYILQRGHPPPYARTCDRIDSATPVVLVHGADDEQVSFAHAKEAQETLRHFGFAATLRIVEGETHELSRRLMGELMDGFMSRGLGNGDVRGAVGGMLLGGWL</sequence>
<feature type="compositionally biased region" description="Polar residues" evidence="1">
    <location>
        <begin position="175"/>
        <end position="190"/>
    </location>
</feature>
<dbReference type="PANTHER" id="PTHR10655">
    <property type="entry name" value="LYSOPHOSPHOLIPASE-RELATED"/>
    <property type="match status" value="1"/>
</dbReference>
<dbReference type="InterPro" id="IPR050565">
    <property type="entry name" value="LYPA1-2/EST-like"/>
</dbReference>
<dbReference type="SUPFAM" id="SSF53474">
    <property type="entry name" value="alpha/beta-Hydrolases"/>
    <property type="match status" value="1"/>
</dbReference>
<evidence type="ECO:0000256" key="1">
    <source>
        <dbReference type="SAM" id="MobiDB-lite"/>
    </source>
</evidence>
<gene>
    <name evidence="2" type="ORF">M440DRAFT_1419889</name>
</gene>
<feature type="region of interest" description="Disordered" evidence="1">
    <location>
        <begin position="141"/>
        <end position="190"/>
    </location>
</feature>
<reference evidence="2 3" key="1">
    <citation type="submission" date="2016-07" db="EMBL/GenBank/DDBJ databases">
        <title>Multiple horizontal gene transfer events from other fungi enriched the ability of initially mycotrophic Trichoderma (Ascomycota) to feed on dead plant biomass.</title>
        <authorList>
            <consortium name="DOE Joint Genome Institute"/>
            <person name="Aerts A."/>
            <person name="Atanasova L."/>
            <person name="Chenthamara K."/>
            <person name="Zhang J."/>
            <person name="Grujic M."/>
            <person name="Henrissat B."/>
            <person name="Kuo A."/>
            <person name="Salamov A."/>
            <person name="Lipzen A."/>
            <person name="Labutti K."/>
            <person name="Barry K."/>
            <person name="Miao Y."/>
            <person name="Rahimi M.J."/>
            <person name="Shen Q."/>
            <person name="Grigoriev I.V."/>
            <person name="Kubicek C.P."/>
            <person name="Druzhinina I.S."/>
        </authorList>
    </citation>
    <scope>NUCLEOTIDE SEQUENCE [LARGE SCALE GENOMIC DNA]</scope>
    <source>
        <strain evidence="2 3">ATCC 18648</strain>
    </source>
</reference>
<name>A0A2T4CDA7_TRILO</name>
<dbReference type="STRING" id="983965.A0A2T4CDA7"/>
<dbReference type="Gene3D" id="3.40.50.1820">
    <property type="entry name" value="alpha/beta hydrolase"/>
    <property type="match status" value="1"/>
</dbReference>
<dbReference type="OrthoDB" id="2418081at2759"/>
<dbReference type="InterPro" id="IPR029058">
    <property type="entry name" value="AB_hydrolase_fold"/>
</dbReference>
<evidence type="ECO:0000313" key="3">
    <source>
        <dbReference type="Proteomes" id="UP000240760"/>
    </source>
</evidence>
<evidence type="ECO:0000313" key="2">
    <source>
        <dbReference type="EMBL" id="PTB79533.1"/>
    </source>
</evidence>
<protein>
    <recommendedName>
        <fullName evidence="4">Peptidase S9 prolyl oligopeptidase catalytic domain-containing protein</fullName>
    </recommendedName>
</protein>
<dbReference type="PANTHER" id="PTHR10655:SF17">
    <property type="entry name" value="LYSOPHOSPHOLIPASE-LIKE PROTEIN 1"/>
    <property type="match status" value="1"/>
</dbReference>
<evidence type="ECO:0008006" key="4">
    <source>
        <dbReference type="Google" id="ProtNLM"/>
    </source>
</evidence>
<organism evidence="2 3">
    <name type="scientific">Trichoderma longibrachiatum ATCC 18648</name>
    <dbReference type="NCBI Taxonomy" id="983965"/>
    <lineage>
        <taxon>Eukaryota</taxon>
        <taxon>Fungi</taxon>
        <taxon>Dikarya</taxon>
        <taxon>Ascomycota</taxon>
        <taxon>Pezizomycotina</taxon>
        <taxon>Sordariomycetes</taxon>
        <taxon>Hypocreomycetidae</taxon>
        <taxon>Hypocreales</taxon>
        <taxon>Hypocreaceae</taxon>
        <taxon>Trichoderma</taxon>
    </lineage>
</organism>
<dbReference type="EMBL" id="KZ679128">
    <property type="protein sequence ID" value="PTB79533.1"/>
    <property type="molecule type" value="Genomic_DNA"/>
</dbReference>
<proteinExistence type="predicted"/>